<protein>
    <recommendedName>
        <fullName evidence="4">Lipoprotein</fullName>
    </recommendedName>
</protein>
<organism evidence="2 3">
    <name type="scientific">Litchfieldella qijiaojingensis</name>
    <dbReference type="NCBI Taxonomy" id="980347"/>
    <lineage>
        <taxon>Bacteria</taxon>
        <taxon>Pseudomonadati</taxon>
        <taxon>Pseudomonadota</taxon>
        <taxon>Gammaproteobacteria</taxon>
        <taxon>Oceanospirillales</taxon>
        <taxon>Halomonadaceae</taxon>
        <taxon>Litchfieldella</taxon>
    </lineage>
</organism>
<evidence type="ECO:0000256" key="1">
    <source>
        <dbReference type="SAM" id="SignalP"/>
    </source>
</evidence>
<dbReference type="EMBL" id="BMXS01000027">
    <property type="protein sequence ID" value="GGY06920.1"/>
    <property type="molecule type" value="Genomic_DNA"/>
</dbReference>
<evidence type="ECO:0000313" key="2">
    <source>
        <dbReference type="EMBL" id="GGY06920.1"/>
    </source>
</evidence>
<keyword evidence="3" id="KW-1185">Reference proteome</keyword>
<name>A0ABQ2Z787_9GAMM</name>
<dbReference type="RefSeq" id="WP_189472037.1">
    <property type="nucleotide sequence ID" value="NZ_BMXS01000027.1"/>
</dbReference>
<dbReference type="PROSITE" id="PS51257">
    <property type="entry name" value="PROKAR_LIPOPROTEIN"/>
    <property type="match status" value="1"/>
</dbReference>
<sequence length="88" mass="9631">MAFRFLLPLTAAALLAGCASSAIAPKYATDNPDIMRIGNERPANPEVQVENLGSYCVEVRETWNEHGKTPDGQILWAKDTSRKVVPCD</sequence>
<evidence type="ECO:0000313" key="3">
    <source>
        <dbReference type="Proteomes" id="UP000653056"/>
    </source>
</evidence>
<proteinExistence type="predicted"/>
<feature type="signal peptide" evidence="1">
    <location>
        <begin position="1"/>
        <end position="24"/>
    </location>
</feature>
<dbReference type="Proteomes" id="UP000653056">
    <property type="component" value="Unassembled WGS sequence"/>
</dbReference>
<evidence type="ECO:0008006" key="4">
    <source>
        <dbReference type="Google" id="ProtNLM"/>
    </source>
</evidence>
<reference evidence="3" key="1">
    <citation type="journal article" date="2019" name="Int. J. Syst. Evol. Microbiol.">
        <title>The Global Catalogue of Microorganisms (GCM) 10K type strain sequencing project: providing services to taxonomists for standard genome sequencing and annotation.</title>
        <authorList>
            <consortium name="The Broad Institute Genomics Platform"/>
            <consortium name="The Broad Institute Genome Sequencing Center for Infectious Disease"/>
            <person name="Wu L."/>
            <person name="Ma J."/>
        </authorList>
    </citation>
    <scope>NUCLEOTIDE SEQUENCE [LARGE SCALE GENOMIC DNA]</scope>
    <source>
        <strain evidence="3">KCTC 22228</strain>
    </source>
</reference>
<accession>A0ABQ2Z787</accession>
<gene>
    <name evidence="2" type="ORF">GCM10007160_37940</name>
</gene>
<comment type="caution">
    <text evidence="2">The sequence shown here is derived from an EMBL/GenBank/DDBJ whole genome shotgun (WGS) entry which is preliminary data.</text>
</comment>
<feature type="chain" id="PRO_5045475761" description="Lipoprotein" evidence="1">
    <location>
        <begin position="25"/>
        <end position="88"/>
    </location>
</feature>
<keyword evidence="1" id="KW-0732">Signal</keyword>